<proteinExistence type="predicted"/>
<dbReference type="InterPro" id="IPR052360">
    <property type="entry name" value="Transcr_Regulatory_Proteins"/>
</dbReference>
<evidence type="ECO:0000256" key="2">
    <source>
        <dbReference type="ARBA" id="ARBA00022833"/>
    </source>
</evidence>
<dbReference type="InParanoid" id="A0A448YHI0"/>
<reference evidence="9 10" key="1">
    <citation type="submission" date="2018-12" db="EMBL/GenBank/DDBJ databases">
        <authorList>
            <person name="Tiukova I."/>
            <person name="Dainat J."/>
        </authorList>
    </citation>
    <scope>NUCLEOTIDE SEQUENCE [LARGE SCALE GENOMIC DNA]</scope>
</reference>
<evidence type="ECO:0000256" key="6">
    <source>
        <dbReference type="ARBA" id="ARBA00023242"/>
    </source>
</evidence>
<dbReference type="InterPro" id="IPR036864">
    <property type="entry name" value="Zn2-C6_fun-type_DNA-bd_sf"/>
</dbReference>
<feature type="region of interest" description="Disordered" evidence="7">
    <location>
        <begin position="1"/>
        <end position="137"/>
    </location>
</feature>
<keyword evidence="6" id="KW-0539">Nucleus</keyword>
<dbReference type="OrthoDB" id="3998221at2759"/>
<dbReference type="PROSITE" id="PS00463">
    <property type="entry name" value="ZN2_CY6_FUNGAL_1"/>
    <property type="match status" value="1"/>
</dbReference>
<feature type="compositionally biased region" description="Basic residues" evidence="7">
    <location>
        <begin position="126"/>
        <end position="137"/>
    </location>
</feature>
<keyword evidence="5" id="KW-0804">Transcription</keyword>
<dbReference type="PANTHER" id="PTHR36206">
    <property type="entry name" value="ASPERCRYPTIN BIOSYNTHESIS CLUSTER-SPECIFIC TRANSCRIPTION REGULATOR ATNN-RELATED"/>
    <property type="match status" value="1"/>
</dbReference>
<accession>A0A448YHI0</accession>
<feature type="compositionally biased region" description="Low complexity" evidence="7">
    <location>
        <begin position="276"/>
        <end position="286"/>
    </location>
</feature>
<dbReference type="GO" id="GO:0008270">
    <property type="term" value="F:zinc ion binding"/>
    <property type="evidence" value="ECO:0007669"/>
    <property type="project" value="InterPro"/>
</dbReference>
<feature type="region of interest" description="Disordered" evidence="7">
    <location>
        <begin position="276"/>
        <end position="363"/>
    </location>
</feature>
<dbReference type="Gene3D" id="4.10.240.10">
    <property type="entry name" value="Zn(2)-C6 fungal-type DNA-binding domain"/>
    <property type="match status" value="1"/>
</dbReference>
<dbReference type="InterPro" id="IPR001138">
    <property type="entry name" value="Zn2Cys6_DnaBD"/>
</dbReference>
<evidence type="ECO:0000313" key="10">
    <source>
        <dbReference type="Proteomes" id="UP000290900"/>
    </source>
</evidence>
<evidence type="ECO:0000256" key="5">
    <source>
        <dbReference type="ARBA" id="ARBA00023163"/>
    </source>
</evidence>
<organism evidence="9 10">
    <name type="scientific">Brettanomyces naardenensis</name>
    <name type="common">Yeast</name>
    <dbReference type="NCBI Taxonomy" id="13370"/>
    <lineage>
        <taxon>Eukaryota</taxon>
        <taxon>Fungi</taxon>
        <taxon>Dikarya</taxon>
        <taxon>Ascomycota</taxon>
        <taxon>Saccharomycotina</taxon>
        <taxon>Pichiomycetes</taxon>
        <taxon>Pichiales</taxon>
        <taxon>Pichiaceae</taxon>
        <taxon>Brettanomyces</taxon>
    </lineage>
</organism>
<keyword evidence="4" id="KW-0238">DNA-binding</keyword>
<name>A0A448YHI0_BRENA</name>
<dbReference type="AlphaFoldDB" id="A0A448YHI0"/>
<dbReference type="PANTHER" id="PTHR36206:SF13">
    <property type="entry name" value="TRANSCRIPTIONAL REGULATORY PROTEIN MOC3"/>
    <property type="match status" value="1"/>
</dbReference>
<dbReference type="GO" id="GO:0003677">
    <property type="term" value="F:DNA binding"/>
    <property type="evidence" value="ECO:0007669"/>
    <property type="project" value="UniProtKB-KW"/>
</dbReference>
<dbReference type="EMBL" id="CAACVR010000003">
    <property type="protein sequence ID" value="VEU20366.1"/>
    <property type="molecule type" value="Genomic_DNA"/>
</dbReference>
<dbReference type="STRING" id="13370.A0A448YHI0"/>
<feature type="compositionally biased region" description="Polar residues" evidence="7">
    <location>
        <begin position="35"/>
        <end position="53"/>
    </location>
</feature>
<dbReference type="PROSITE" id="PS50048">
    <property type="entry name" value="ZN2_CY6_FUNGAL_2"/>
    <property type="match status" value="1"/>
</dbReference>
<feature type="compositionally biased region" description="Pro residues" evidence="7">
    <location>
        <begin position="287"/>
        <end position="299"/>
    </location>
</feature>
<evidence type="ECO:0000259" key="8">
    <source>
        <dbReference type="PROSITE" id="PS50048"/>
    </source>
</evidence>
<evidence type="ECO:0000256" key="3">
    <source>
        <dbReference type="ARBA" id="ARBA00023015"/>
    </source>
</evidence>
<evidence type="ECO:0000256" key="7">
    <source>
        <dbReference type="SAM" id="MobiDB-lite"/>
    </source>
</evidence>
<evidence type="ECO:0000256" key="4">
    <source>
        <dbReference type="ARBA" id="ARBA00023125"/>
    </source>
</evidence>
<feature type="domain" description="Zn(2)-C6 fungal-type" evidence="8">
    <location>
        <begin position="139"/>
        <end position="168"/>
    </location>
</feature>
<evidence type="ECO:0000256" key="1">
    <source>
        <dbReference type="ARBA" id="ARBA00022723"/>
    </source>
</evidence>
<dbReference type="CDD" id="cd00067">
    <property type="entry name" value="GAL4"/>
    <property type="match status" value="1"/>
</dbReference>
<gene>
    <name evidence="9" type="ORF">BRENAR_LOCUS1101</name>
</gene>
<evidence type="ECO:0000313" key="9">
    <source>
        <dbReference type="EMBL" id="VEU20366.1"/>
    </source>
</evidence>
<dbReference type="Proteomes" id="UP000290900">
    <property type="component" value="Unassembled WGS sequence"/>
</dbReference>
<feature type="compositionally biased region" description="Low complexity" evidence="7">
    <location>
        <begin position="19"/>
        <end position="29"/>
    </location>
</feature>
<feature type="compositionally biased region" description="Low complexity" evidence="7">
    <location>
        <begin position="312"/>
        <end position="363"/>
    </location>
</feature>
<sequence>MELSTFVDGAHSSKDAKEATAATEAPPTEGHQHIVSKSPSASPLTTAETSTKLYPSKLPRESSSSSTSSTPVQPSPTQSLSAQSSPHESSHHESTPRQVSPVQPSPTQSSSSPISPTSSSDSRSETHKKRAFSRRSRTGCLTCRRRRIKCDEGRPFCHNCLKSHKLCSGYAHVEEMLRKKRKLHASESLSITPRTYDTSHTTLPMIPRLSIQLPPHLPTAATAATAITTPQDWAYTPPARNLSLPMLSQQSFLQPPPRILTSADYIPARRMSQPLIQPQPQQQQIQQPPPPPPQAPQPVPFFSWQYLPPSPIGQQQPYPQPYSPSYQSWNWQQQQPRQLQQQPRQQHPQLQPTTSSSQLQPQLLQAPPLLGAYFYEPIRRS</sequence>
<dbReference type="Pfam" id="PF00172">
    <property type="entry name" value="Zn_clus"/>
    <property type="match status" value="1"/>
</dbReference>
<keyword evidence="3" id="KW-0805">Transcription regulation</keyword>
<feature type="compositionally biased region" description="Low complexity" evidence="7">
    <location>
        <begin position="96"/>
        <end position="121"/>
    </location>
</feature>
<dbReference type="SUPFAM" id="SSF57701">
    <property type="entry name" value="Zn2/Cys6 DNA-binding domain"/>
    <property type="match status" value="1"/>
</dbReference>
<feature type="compositionally biased region" description="Low complexity" evidence="7">
    <location>
        <begin position="62"/>
        <end position="87"/>
    </location>
</feature>
<dbReference type="GO" id="GO:0000981">
    <property type="term" value="F:DNA-binding transcription factor activity, RNA polymerase II-specific"/>
    <property type="evidence" value="ECO:0007669"/>
    <property type="project" value="InterPro"/>
</dbReference>
<keyword evidence="10" id="KW-1185">Reference proteome</keyword>
<keyword evidence="2" id="KW-0862">Zinc</keyword>
<protein>
    <submittedName>
        <fullName evidence="9">DEKNAAC101080</fullName>
    </submittedName>
</protein>
<dbReference type="SMART" id="SM00066">
    <property type="entry name" value="GAL4"/>
    <property type="match status" value="1"/>
</dbReference>
<keyword evidence="1" id="KW-0479">Metal-binding</keyword>